<sequence>MIADSAPWKDELLKDADLIERWAAKARPSERGSILIERKVFVSAFAMRKLIECEKVSSDVEGRSLHRKVRLAARSEAGLVEAPHVLRSARSGGSLDLLIKRR</sequence>
<reference evidence="1 2" key="1">
    <citation type="submission" date="2024-06" db="EMBL/GenBank/DDBJ databases">
        <title>Genomic Encyclopedia of Type Strains, Phase IV (KMG-IV): sequencing the most valuable type-strain genomes for metagenomic binning, comparative biology and taxonomic classification.</title>
        <authorList>
            <person name="Goeker M."/>
        </authorList>
    </citation>
    <scope>NUCLEOTIDE SEQUENCE [LARGE SCALE GENOMIC DNA]</scope>
    <source>
        <strain evidence="1 2">DSM 105042</strain>
    </source>
</reference>
<name>A0ABV2H459_9HYPH</name>
<keyword evidence="2" id="KW-1185">Reference proteome</keyword>
<proteinExistence type="predicted"/>
<organism evidence="1 2">
    <name type="scientific">Pseudorhizobium tarimense</name>
    <dbReference type="NCBI Taxonomy" id="1079109"/>
    <lineage>
        <taxon>Bacteria</taxon>
        <taxon>Pseudomonadati</taxon>
        <taxon>Pseudomonadota</taxon>
        <taxon>Alphaproteobacteria</taxon>
        <taxon>Hyphomicrobiales</taxon>
        <taxon>Rhizobiaceae</taxon>
        <taxon>Rhizobium/Agrobacterium group</taxon>
        <taxon>Pseudorhizobium</taxon>
    </lineage>
</organism>
<comment type="caution">
    <text evidence="1">The sequence shown here is derived from an EMBL/GenBank/DDBJ whole genome shotgun (WGS) entry which is preliminary data.</text>
</comment>
<gene>
    <name evidence="1" type="ORF">ABID21_001154</name>
</gene>
<evidence type="ECO:0000313" key="1">
    <source>
        <dbReference type="EMBL" id="MET3585052.1"/>
    </source>
</evidence>
<evidence type="ECO:0000313" key="2">
    <source>
        <dbReference type="Proteomes" id="UP001549031"/>
    </source>
</evidence>
<protein>
    <submittedName>
        <fullName evidence="1">Uncharacterized protein</fullName>
    </submittedName>
</protein>
<dbReference type="Proteomes" id="UP001549031">
    <property type="component" value="Unassembled WGS sequence"/>
</dbReference>
<dbReference type="EMBL" id="JBEPLJ010000004">
    <property type="protein sequence ID" value="MET3585052.1"/>
    <property type="molecule type" value="Genomic_DNA"/>
</dbReference>
<dbReference type="RefSeq" id="WP_247243241.1">
    <property type="nucleotide sequence ID" value="NZ_JALJRA010000004.1"/>
</dbReference>
<accession>A0ABV2H459</accession>